<accession>A0AAW1JHJ4</accession>
<reference evidence="1 2" key="1">
    <citation type="journal article" date="2024" name="BMC Genomics">
        <title>De novo assembly and annotation of Popillia japonica's genome with initial clues to its potential as an invasive pest.</title>
        <authorList>
            <person name="Cucini C."/>
            <person name="Boschi S."/>
            <person name="Funari R."/>
            <person name="Cardaioli E."/>
            <person name="Iannotti N."/>
            <person name="Marturano G."/>
            <person name="Paoli F."/>
            <person name="Bruttini M."/>
            <person name="Carapelli A."/>
            <person name="Frati F."/>
            <person name="Nardi F."/>
        </authorList>
    </citation>
    <scope>NUCLEOTIDE SEQUENCE [LARGE SCALE GENOMIC DNA]</scope>
    <source>
        <strain evidence="1">DMR45628</strain>
    </source>
</reference>
<evidence type="ECO:0000313" key="1">
    <source>
        <dbReference type="EMBL" id="KAK9703058.1"/>
    </source>
</evidence>
<dbReference type="Proteomes" id="UP001458880">
    <property type="component" value="Unassembled WGS sequence"/>
</dbReference>
<proteinExistence type="predicted"/>
<comment type="caution">
    <text evidence="1">The sequence shown here is derived from an EMBL/GenBank/DDBJ whole genome shotgun (WGS) entry which is preliminary data.</text>
</comment>
<gene>
    <name evidence="1" type="ORF">QE152_g29574</name>
</gene>
<protein>
    <submittedName>
        <fullName evidence="1">Uncharacterized protein</fullName>
    </submittedName>
</protein>
<name>A0AAW1JHJ4_POPJA</name>
<organism evidence="1 2">
    <name type="scientific">Popillia japonica</name>
    <name type="common">Japanese beetle</name>
    <dbReference type="NCBI Taxonomy" id="7064"/>
    <lineage>
        <taxon>Eukaryota</taxon>
        <taxon>Metazoa</taxon>
        <taxon>Ecdysozoa</taxon>
        <taxon>Arthropoda</taxon>
        <taxon>Hexapoda</taxon>
        <taxon>Insecta</taxon>
        <taxon>Pterygota</taxon>
        <taxon>Neoptera</taxon>
        <taxon>Endopterygota</taxon>
        <taxon>Coleoptera</taxon>
        <taxon>Polyphaga</taxon>
        <taxon>Scarabaeiformia</taxon>
        <taxon>Scarabaeidae</taxon>
        <taxon>Rutelinae</taxon>
        <taxon>Popillia</taxon>
    </lineage>
</organism>
<dbReference type="PANTHER" id="PTHR45913">
    <property type="entry name" value="EPM2A-INTERACTING PROTEIN 1"/>
    <property type="match status" value="1"/>
</dbReference>
<keyword evidence="2" id="KW-1185">Reference proteome</keyword>
<evidence type="ECO:0000313" key="2">
    <source>
        <dbReference type="Proteomes" id="UP001458880"/>
    </source>
</evidence>
<sequence length="282" mass="31245">MAPKRMTVIISSSDLQQLSNEALKPAKLERHLKTVHSNLSDRPPEFFAGKLENLKKMKLGKTGAAYETLVKPCLIKAVQQVLGVQASKKIQDIPLSNNTVKARIDTMSNDIEDQLVFPLSNNTVKARIDTMSNDIEDQLVCELKSLHISVCSVTKVPTKQQHNYGRTVNIPRVGNNIERKIICDYFERHGIEWKRLAGFCTDGAPAMLGSRSGLATLVKEKNPSTVTTHCIIHRQALASKTLPVDLSNTMKLAIKMVNAVKSSALNSHIFRKICAALDSVYE</sequence>
<dbReference type="PANTHER" id="PTHR45913:SF22">
    <property type="entry name" value="SCAN BOX DOMAIN-CONTAINING PROTEIN"/>
    <property type="match status" value="1"/>
</dbReference>
<dbReference type="AlphaFoldDB" id="A0AAW1JHJ4"/>
<dbReference type="EMBL" id="JASPKY010000377">
    <property type="protein sequence ID" value="KAK9703058.1"/>
    <property type="molecule type" value="Genomic_DNA"/>
</dbReference>